<gene>
    <name evidence="2" type="ORF">SAMN05518684_10311</name>
</gene>
<protein>
    <submittedName>
        <fullName evidence="2">Uncharacterized protein</fullName>
    </submittedName>
</protein>
<dbReference type="Proteomes" id="UP000198571">
    <property type="component" value="Unassembled WGS sequence"/>
</dbReference>
<sequence length="183" mass="20880">MKENKIVLLLPFSVMVGLFIFGYLSLGGTETISNENLKNAVSVHMEKVAEDTVKVDWQWNDFPEDGLHGNDYIELVYEDGNNEVIHSETTLFQGDAPVYEGEEWFFSAEGAVAVFPNEMQDNRMLGPAGTVTFQLSEPVTDAVVVRYYHTWTEHQLTGEETSRLKDRFEEEQIQSYWVVETEG</sequence>
<evidence type="ECO:0000313" key="2">
    <source>
        <dbReference type="EMBL" id="SER68368.1"/>
    </source>
</evidence>
<reference evidence="3" key="1">
    <citation type="submission" date="2016-10" db="EMBL/GenBank/DDBJ databases">
        <authorList>
            <person name="Varghese N."/>
            <person name="Submissions S."/>
        </authorList>
    </citation>
    <scope>NUCLEOTIDE SEQUENCE [LARGE SCALE GENOMIC DNA]</scope>
    <source>
        <strain evidence="3">S9</strain>
    </source>
</reference>
<keyword evidence="1" id="KW-1133">Transmembrane helix</keyword>
<keyword evidence="1" id="KW-0472">Membrane</keyword>
<evidence type="ECO:0000313" key="3">
    <source>
        <dbReference type="Proteomes" id="UP000198571"/>
    </source>
</evidence>
<dbReference type="OrthoDB" id="2940341at2"/>
<dbReference type="STRING" id="1601833.SAMN05518684_10311"/>
<proteinExistence type="predicted"/>
<feature type="transmembrane region" description="Helical" evidence="1">
    <location>
        <begin position="7"/>
        <end position="26"/>
    </location>
</feature>
<keyword evidence="1" id="KW-0812">Transmembrane</keyword>
<name>A0A1H9R6P0_9BACI</name>
<evidence type="ECO:0000256" key="1">
    <source>
        <dbReference type="SAM" id="Phobius"/>
    </source>
</evidence>
<keyword evidence="3" id="KW-1185">Reference proteome</keyword>
<dbReference type="EMBL" id="FOGT01000003">
    <property type="protein sequence ID" value="SER68368.1"/>
    <property type="molecule type" value="Genomic_DNA"/>
</dbReference>
<dbReference type="RefSeq" id="WP_093047731.1">
    <property type="nucleotide sequence ID" value="NZ_FOGT01000003.1"/>
</dbReference>
<accession>A0A1H9R6P0</accession>
<dbReference type="AlphaFoldDB" id="A0A1H9R6P0"/>
<organism evidence="2 3">
    <name type="scientific">Salipaludibacillus aurantiacus</name>
    <dbReference type="NCBI Taxonomy" id="1601833"/>
    <lineage>
        <taxon>Bacteria</taxon>
        <taxon>Bacillati</taxon>
        <taxon>Bacillota</taxon>
        <taxon>Bacilli</taxon>
        <taxon>Bacillales</taxon>
        <taxon>Bacillaceae</taxon>
    </lineage>
</organism>